<feature type="domain" description="HTH tetR-type" evidence="5">
    <location>
        <begin position="21"/>
        <end position="81"/>
    </location>
</feature>
<dbReference type="InterPro" id="IPR023772">
    <property type="entry name" value="DNA-bd_HTH_TetR-type_CS"/>
</dbReference>
<comment type="caution">
    <text evidence="6">The sequence shown here is derived from an EMBL/GenBank/DDBJ whole genome shotgun (WGS) entry which is preliminary data.</text>
</comment>
<evidence type="ECO:0000256" key="1">
    <source>
        <dbReference type="ARBA" id="ARBA00023015"/>
    </source>
</evidence>
<reference evidence="6 7" key="1">
    <citation type="submission" date="2024-09" db="EMBL/GenBank/DDBJ databases">
        <authorList>
            <person name="Sun Q."/>
            <person name="Mori K."/>
        </authorList>
    </citation>
    <scope>NUCLEOTIDE SEQUENCE [LARGE SCALE GENOMIC DNA]</scope>
    <source>
        <strain evidence="6 7">TBRC 1432</strain>
    </source>
</reference>
<dbReference type="InterPro" id="IPR009057">
    <property type="entry name" value="Homeodomain-like_sf"/>
</dbReference>
<dbReference type="PANTHER" id="PTHR30055">
    <property type="entry name" value="HTH-TYPE TRANSCRIPTIONAL REGULATOR RUTR"/>
    <property type="match status" value="1"/>
</dbReference>
<dbReference type="SUPFAM" id="SSF46689">
    <property type="entry name" value="Homeodomain-like"/>
    <property type="match status" value="1"/>
</dbReference>
<dbReference type="InterPro" id="IPR001647">
    <property type="entry name" value="HTH_TetR"/>
</dbReference>
<dbReference type="InterPro" id="IPR050109">
    <property type="entry name" value="HTH-type_TetR-like_transc_reg"/>
</dbReference>
<dbReference type="Proteomes" id="UP001589810">
    <property type="component" value="Unassembled WGS sequence"/>
</dbReference>
<sequence>MPSTADSDPQPRPGLRERKKLMAKQALRTAALELFAGQGFEATTVDDIADRAEVSRASFFRYFSAKEDVLTVDDEERRRAFMAVLARQRVKSPARALREAVLAHAAGMDEADRERTMAYTRIMLSSRVVLGQAYENRIKWLRDIEQFVRERLAGEDDADLVAPLLADAALGVLETATRLTAENPSRSFEEVVDRGFRMIRL</sequence>
<evidence type="ECO:0000313" key="7">
    <source>
        <dbReference type="Proteomes" id="UP001589810"/>
    </source>
</evidence>
<organism evidence="6 7">
    <name type="scientific">Kutzneria chonburiensis</name>
    <dbReference type="NCBI Taxonomy" id="1483604"/>
    <lineage>
        <taxon>Bacteria</taxon>
        <taxon>Bacillati</taxon>
        <taxon>Actinomycetota</taxon>
        <taxon>Actinomycetes</taxon>
        <taxon>Pseudonocardiales</taxon>
        <taxon>Pseudonocardiaceae</taxon>
        <taxon>Kutzneria</taxon>
    </lineage>
</organism>
<dbReference type="Pfam" id="PF17754">
    <property type="entry name" value="TetR_C_14"/>
    <property type="match status" value="1"/>
</dbReference>
<evidence type="ECO:0000256" key="2">
    <source>
        <dbReference type="ARBA" id="ARBA00023125"/>
    </source>
</evidence>
<dbReference type="Gene3D" id="1.10.10.60">
    <property type="entry name" value="Homeodomain-like"/>
    <property type="match status" value="1"/>
</dbReference>
<dbReference type="PROSITE" id="PS50977">
    <property type="entry name" value="HTH_TETR_2"/>
    <property type="match status" value="1"/>
</dbReference>
<evidence type="ECO:0000259" key="5">
    <source>
        <dbReference type="PROSITE" id="PS50977"/>
    </source>
</evidence>
<dbReference type="PANTHER" id="PTHR30055:SF234">
    <property type="entry name" value="HTH-TYPE TRANSCRIPTIONAL REGULATOR BETI"/>
    <property type="match status" value="1"/>
</dbReference>
<dbReference type="EMBL" id="JBHLUD010000010">
    <property type="protein sequence ID" value="MFC0545688.1"/>
    <property type="molecule type" value="Genomic_DNA"/>
</dbReference>
<keyword evidence="2 4" id="KW-0238">DNA-binding</keyword>
<keyword evidence="3" id="KW-0804">Transcription</keyword>
<keyword evidence="7" id="KW-1185">Reference proteome</keyword>
<name>A0ABV6MZE1_9PSEU</name>
<evidence type="ECO:0000313" key="6">
    <source>
        <dbReference type="EMBL" id="MFC0545688.1"/>
    </source>
</evidence>
<protein>
    <submittedName>
        <fullName evidence="6">TetR/AcrR family transcriptional regulator</fullName>
    </submittedName>
</protein>
<dbReference type="PROSITE" id="PS01081">
    <property type="entry name" value="HTH_TETR_1"/>
    <property type="match status" value="1"/>
</dbReference>
<dbReference type="Gene3D" id="1.10.357.10">
    <property type="entry name" value="Tetracycline Repressor, domain 2"/>
    <property type="match status" value="1"/>
</dbReference>
<proteinExistence type="predicted"/>
<evidence type="ECO:0000256" key="4">
    <source>
        <dbReference type="PROSITE-ProRule" id="PRU00335"/>
    </source>
</evidence>
<dbReference type="RefSeq" id="WP_273943782.1">
    <property type="nucleotide sequence ID" value="NZ_CP097263.1"/>
</dbReference>
<feature type="DNA-binding region" description="H-T-H motif" evidence="4">
    <location>
        <begin position="44"/>
        <end position="63"/>
    </location>
</feature>
<gene>
    <name evidence="6" type="ORF">ACFFH7_29525</name>
</gene>
<dbReference type="InterPro" id="IPR041347">
    <property type="entry name" value="MftR_C"/>
</dbReference>
<dbReference type="PRINTS" id="PR00455">
    <property type="entry name" value="HTHTETR"/>
</dbReference>
<accession>A0ABV6MZE1</accession>
<dbReference type="Pfam" id="PF00440">
    <property type="entry name" value="TetR_N"/>
    <property type="match status" value="1"/>
</dbReference>
<keyword evidence="1" id="KW-0805">Transcription regulation</keyword>
<evidence type="ECO:0000256" key="3">
    <source>
        <dbReference type="ARBA" id="ARBA00023163"/>
    </source>
</evidence>